<evidence type="ECO:0000313" key="8">
    <source>
        <dbReference type="EMBL" id="MBS7824801.1"/>
    </source>
</evidence>
<dbReference type="InterPro" id="IPR018294">
    <property type="entry name" value="ISPD_synthase_CS"/>
</dbReference>
<feature type="site" description="Positions MEP for the nucleophilic attack" evidence="7">
    <location>
        <position position="211"/>
    </location>
</feature>
<comment type="function">
    <text evidence="7">Catalyzes the formation of 4-diphosphocytidyl-2-C-methyl-D-erythritol from CTP and 2-C-methyl-D-erythritol 4-phosphate (MEP).</text>
</comment>
<comment type="similarity">
    <text evidence="3 7">Belongs to the IspD/TarI cytidylyltransferase family. IspD subfamily.</text>
</comment>
<evidence type="ECO:0000256" key="6">
    <source>
        <dbReference type="ARBA" id="ARBA00023229"/>
    </source>
</evidence>
<organism evidence="8 9">
    <name type="scientific">Wohlfahrtiimonas chitiniclastica</name>
    <dbReference type="NCBI Taxonomy" id="400946"/>
    <lineage>
        <taxon>Bacteria</taxon>
        <taxon>Pseudomonadati</taxon>
        <taxon>Pseudomonadota</taxon>
        <taxon>Gammaproteobacteria</taxon>
        <taxon>Cardiobacteriales</taxon>
        <taxon>Ignatzschineriaceae</taxon>
        <taxon>Wohlfahrtiimonas</taxon>
    </lineage>
</organism>
<dbReference type="HAMAP" id="MF_00108">
    <property type="entry name" value="IspD"/>
    <property type="match status" value="1"/>
</dbReference>
<accession>A0AB35BYK8</accession>
<dbReference type="Gene3D" id="3.90.550.10">
    <property type="entry name" value="Spore Coat Polysaccharide Biosynthesis Protein SpsA, Chain A"/>
    <property type="match status" value="1"/>
</dbReference>
<dbReference type="FunFam" id="3.90.550.10:FF:000003">
    <property type="entry name" value="2-C-methyl-D-erythritol 4-phosphate cytidylyltransferase"/>
    <property type="match status" value="1"/>
</dbReference>
<dbReference type="PANTHER" id="PTHR32125">
    <property type="entry name" value="2-C-METHYL-D-ERYTHRITOL 4-PHOSPHATE CYTIDYLYLTRANSFERASE, CHLOROPLASTIC"/>
    <property type="match status" value="1"/>
</dbReference>
<name>A0AB35BYK8_9GAMM</name>
<evidence type="ECO:0000313" key="9">
    <source>
        <dbReference type="Proteomes" id="UP000680020"/>
    </source>
</evidence>
<dbReference type="InterPro" id="IPR001228">
    <property type="entry name" value="IspD"/>
</dbReference>
<protein>
    <recommendedName>
        <fullName evidence="7">2-C-methyl-D-erythritol 4-phosphate cytidylyltransferase</fullName>
        <ecNumber evidence="7">2.7.7.60</ecNumber>
    </recommendedName>
    <alternativeName>
        <fullName evidence="7">4-diphosphocytidyl-2C-methyl-D-erythritol synthase</fullName>
    </alternativeName>
    <alternativeName>
        <fullName evidence="7">MEP cytidylyltransferase</fullName>
        <shortName evidence="7">MCT</shortName>
    </alternativeName>
</protein>
<evidence type="ECO:0000256" key="1">
    <source>
        <dbReference type="ARBA" id="ARBA00001282"/>
    </source>
</evidence>
<reference evidence="8" key="1">
    <citation type="submission" date="2021-03" db="EMBL/GenBank/DDBJ databases">
        <title>Identification and antibiotic profiling of Wohlfahrtiimonas chitiniclastica, an underestimated human pathogen.</title>
        <authorList>
            <person name="Kopf A."/>
            <person name="Bunk B."/>
            <person name="Coldewey S."/>
            <person name="Gunzer F."/>
            <person name="Riedel T."/>
            <person name="Schroettner P."/>
        </authorList>
    </citation>
    <scope>NUCLEOTIDE SEQUENCE</scope>
    <source>
        <strain evidence="8">DSM 100917</strain>
    </source>
</reference>
<dbReference type="CDD" id="cd02516">
    <property type="entry name" value="CDP-ME_synthetase"/>
    <property type="match status" value="1"/>
</dbReference>
<keyword evidence="4 7" id="KW-0808">Transferase</keyword>
<evidence type="ECO:0000256" key="3">
    <source>
        <dbReference type="ARBA" id="ARBA00009789"/>
    </source>
</evidence>
<dbReference type="AlphaFoldDB" id="A0AB35BYK8"/>
<comment type="pathway">
    <text evidence="2 7">Isoprenoid biosynthesis; isopentenyl diphosphate biosynthesis via DXP pathway; isopentenyl diphosphate from 1-deoxy-D-xylulose 5-phosphate: step 2/6.</text>
</comment>
<dbReference type="InterPro" id="IPR029044">
    <property type="entry name" value="Nucleotide-diphossugar_trans"/>
</dbReference>
<evidence type="ECO:0000256" key="4">
    <source>
        <dbReference type="ARBA" id="ARBA00022679"/>
    </source>
</evidence>
<feature type="site" description="Transition state stabilizer" evidence="7">
    <location>
        <position position="16"/>
    </location>
</feature>
<dbReference type="Proteomes" id="UP000680020">
    <property type="component" value="Unassembled WGS sequence"/>
</dbReference>
<feature type="site" description="Transition state stabilizer" evidence="7">
    <location>
        <position position="23"/>
    </location>
</feature>
<proteinExistence type="inferred from homology"/>
<keyword evidence="5 7" id="KW-0548">Nucleotidyltransferase</keyword>
<keyword evidence="6 7" id="KW-0414">Isoprene biosynthesis</keyword>
<gene>
    <name evidence="7" type="primary">ispD</name>
    <name evidence="8" type="ORF">J7561_06230</name>
</gene>
<dbReference type="EC" id="2.7.7.60" evidence="7"/>
<dbReference type="InterPro" id="IPR034683">
    <property type="entry name" value="IspD/TarI"/>
</dbReference>
<feature type="site" description="Positions MEP for the nucleophilic attack" evidence="7">
    <location>
        <position position="155"/>
    </location>
</feature>
<dbReference type="NCBIfam" id="TIGR00453">
    <property type="entry name" value="ispD"/>
    <property type="match status" value="1"/>
</dbReference>
<comment type="caution">
    <text evidence="8">The sequence shown here is derived from an EMBL/GenBank/DDBJ whole genome shotgun (WGS) entry which is preliminary data.</text>
</comment>
<dbReference type="EMBL" id="JAGIBU010000004">
    <property type="protein sequence ID" value="MBS7824801.1"/>
    <property type="molecule type" value="Genomic_DNA"/>
</dbReference>
<dbReference type="PROSITE" id="PS01295">
    <property type="entry name" value="ISPD"/>
    <property type="match status" value="1"/>
</dbReference>
<evidence type="ECO:0000256" key="5">
    <source>
        <dbReference type="ARBA" id="ARBA00022695"/>
    </source>
</evidence>
<comment type="catalytic activity">
    <reaction evidence="1 7">
        <text>2-C-methyl-D-erythritol 4-phosphate + CTP + H(+) = 4-CDP-2-C-methyl-D-erythritol + diphosphate</text>
        <dbReference type="Rhea" id="RHEA:13429"/>
        <dbReference type="ChEBI" id="CHEBI:15378"/>
        <dbReference type="ChEBI" id="CHEBI:33019"/>
        <dbReference type="ChEBI" id="CHEBI:37563"/>
        <dbReference type="ChEBI" id="CHEBI:57823"/>
        <dbReference type="ChEBI" id="CHEBI:58262"/>
        <dbReference type="EC" id="2.7.7.60"/>
    </reaction>
</comment>
<dbReference type="PANTHER" id="PTHR32125:SF4">
    <property type="entry name" value="2-C-METHYL-D-ERYTHRITOL 4-PHOSPHATE CYTIDYLYLTRANSFERASE, CHLOROPLASTIC"/>
    <property type="match status" value="1"/>
</dbReference>
<evidence type="ECO:0000256" key="2">
    <source>
        <dbReference type="ARBA" id="ARBA00004787"/>
    </source>
</evidence>
<dbReference type="SUPFAM" id="SSF53448">
    <property type="entry name" value="Nucleotide-diphospho-sugar transferases"/>
    <property type="match status" value="1"/>
</dbReference>
<dbReference type="GO" id="GO:0050518">
    <property type="term" value="F:2-C-methyl-D-erythritol 4-phosphate cytidylyltransferase activity"/>
    <property type="evidence" value="ECO:0007669"/>
    <property type="project" value="UniProtKB-UniRule"/>
</dbReference>
<dbReference type="InterPro" id="IPR050088">
    <property type="entry name" value="IspD/TarI_cytidylyltransf_bact"/>
</dbReference>
<dbReference type="GO" id="GO:0019288">
    <property type="term" value="P:isopentenyl diphosphate biosynthetic process, methylerythritol 4-phosphate pathway"/>
    <property type="evidence" value="ECO:0007669"/>
    <property type="project" value="UniProtKB-UniRule"/>
</dbReference>
<evidence type="ECO:0000256" key="7">
    <source>
        <dbReference type="HAMAP-Rule" id="MF_00108"/>
    </source>
</evidence>
<dbReference type="Pfam" id="PF01128">
    <property type="entry name" value="IspD"/>
    <property type="match status" value="1"/>
</dbReference>
<dbReference type="RefSeq" id="WP_213403971.1">
    <property type="nucleotide sequence ID" value="NZ_JAGIBT010000005.1"/>
</dbReference>
<sequence length="232" mass="25877">MASLFFIVPAGGVGARMQADRPKQYLMLTESQSVLAATLSLLQSQGEHTIAVGVSADDGYFKRLTLPKDLLRYDAGPNRSDTVRLGLQAIEHLAQDDDWVIVHDAARPGLTPKELQHFIHQVMTEPHSIGGIMALPAVDTVKHVNARQITHTIDRNTIHLAQTPQMFRYGVLKAAYEHALRHDLAVTDEASAVEALGHHPFVYQGYPHNFKITHPTDLRLMQFLFSERTLCE</sequence>